<dbReference type="GeneID" id="106489572"/>
<dbReference type="RefSeq" id="XP_067160467.1">
    <property type="nucleotide sequence ID" value="XM_067304366.1"/>
</dbReference>
<reference evidence="2" key="2">
    <citation type="submission" date="2025-08" db="UniProtKB">
        <authorList>
            <consortium name="RefSeq"/>
        </authorList>
    </citation>
    <scope>IDENTIFICATION</scope>
    <source>
        <tissue evidence="2">Blood</tissue>
    </source>
</reference>
<keyword evidence="2" id="KW-0808">Transferase</keyword>
<proteinExistence type="predicted"/>
<evidence type="ECO:0000313" key="1">
    <source>
        <dbReference type="Proteomes" id="UP001652627"/>
    </source>
</evidence>
<accession>A0ABM4F688</accession>
<gene>
    <name evidence="2" type="primary">DYRK4</name>
</gene>
<reference evidence="1" key="1">
    <citation type="submission" date="2025-05" db="UniProtKB">
        <authorList>
            <consortium name="RefSeq"/>
        </authorList>
    </citation>
    <scope>NUCLEOTIDE SEQUENCE [LARGE SCALE GENOMIC DNA]</scope>
</reference>
<keyword evidence="1" id="KW-1185">Reference proteome</keyword>
<organism evidence="1 2">
    <name type="scientific">Apteryx mantelli</name>
    <name type="common">North Island brown kiwi</name>
    <dbReference type="NCBI Taxonomy" id="2696672"/>
    <lineage>
        <taxon>Eukaryota</taxon>
        <taxon>Metazoa</taxon>
        <taxon>Chordata</taxon>
        <taxon>Craniata</taxon>
        <taxon>Vertebrata</taxon>
        <taxon>Euteleostomi</taxon>
        <taxon>Archelosauria</taxon>
        <taxon>Archosauria</taxon>
        <taxon>Dinosauria</taxon>
        <taxon>Saurischia</taxon>
        <taxon>Theropoda</taxon>
        <taxon>Coelurosauria</taxon>
        <taxon>Aves</taxon>
        <taxon>Palaeognathae</taxon>
        <taxon>Apterygiformes</taxon>
        <taxon>Apterygidae</taxon>
        <taxon>Apteryx</taxon>
    </lineage>
</organism>
<keyword evidence="2" id="KW-0418">Kinase</keyword>
<name>A0ABM4F688_9AVES</name>
<protein>
    <submittedName>
        <fullName evidence="2">Dual specificity tyrosine-phosphorylation-regulated kinase 4 isoform X2</fullName>
    </submittedName>
</protein>
<sequence length="154" mass="17256">MSRSVIFPNIVKSGKRMHSAQPKMQGVSLTQDKRMSAIVQSMRQDCGKTSIKTVQHNTCVYERNFKEDMCQSVCKRKAAQKPSSEAQFPQLFLKVNYSVISLRPLEGQAKHRLVADTAKPPCLERSLPQITKKSLQNVLPSLQHATSISSVITK</sequence>
<dbReference type="Proteomes" id="UP001652627">
    <property type="component" value="Chromosome 1"/>
</dbReference>
<dbReference type="GO" id="GO:0016301">
    <property type="term" value="F:kinase activity"/>
    <property type="evidence" value="ECO:0007669"/>
    <property type="project" value="UniProtKB-KW"/>
</dbReference>
<evidence type="ECO:0000313" key="2">
    <source>
        <dbReference type="RefSeq" id="XP_067160467.1"/>
    </source>
</evidence>